<dbReference type="InterPro" id="IPR007757">
    <property type="entry name" value="MT-A70-like"/>
</dbReference>
<sequence length="494" mass="55555">MSELQDCTSAILYQNTSRTVILIDIPTSIAVAQRLAEPNSNKLEPGTLEDSGPIPLSCDPLQHPYPNPPEPKTEKARNRVLAQIPSSQQRLHSEIVPIISNALQEIRERHHADWCLPRYPRLSNHVIKQNYSDLHEGSEGIAELDQEERPPKRKRSDTDAGSPSVNLEEPTFISTNKTPPQNSCYSALNEPPLILSPGINQVPGLDEIQGIIVQNPTRVQTVLNIKSEQQPCTTTGDGSLPPEYVSISIPPESTFINCHLTPPTKSHPGPIPALSSDTKFNFILMDPPWPNRSVRRSSHYKEHVGPLRPIIEGVLRNHLHPEQALVAIWITNSIKSRSATLDALDAAGLHPFEEWVWVKTTVDGQPAWPLDGLWRRPYEGLILAHKEKHVTEDNNGERHTSFCEIRRRVIVAVPDIHSRKPNLKELIESIFFSSPAQTFNGTSNDEERHLARTYSGLEVFARNLTAGWWACGNEVIRFNLKTWWAEKEKTENDV</sequence>
<evidence type="ECO:0000313" key="4">
    <source>
        <dbReference type="Proteomes" id="UP000053573"/>
    </source>
</evidence>
<feature type="compositionally biased region" description="Polar residues" evidence="2">
    <location>
        <begin position="172"/>
        <end position="182"/>
    </location>
</feature>
<dbReference type="PROSITE" id="PS51143">
    <property type="entry name" value="MT_A70"/>
    <property type="match status" value="1"/>
</dbReference>
<evidence type="ECO:0000313" key="3">
    <source>
        <dbReference type="EMBL" id="KLJ12026.1"/>
    </source>
</evidence>
<dbReference type="GO" id="GO:0008168">
    <property type="term" value="F:methyltransferase activity"/>
    <property type="evidence" value="ECO:0007669"/>
    <property type="project" value="InterPro"/>
</dbReference>
<dbReference type="GO" id="GO:0005634">
    <property type="term" value="C:nucleus"/>
    <property type="evidence" value="ECO:0007669"/>
    <property type="project" value="TreeGrafter"/>
</dbReference>
<reference evidence="4" key="1">
    <citation type="journal article" date="2015" name="PLoS Genet.">
        <title>The dynamic genome and transcriptome of the human fungal pathogen Blastomyces and close relative Emmonsia.</title>
        <authorList>
            <person name="Munoz J.F."/>
            <person name="Gauthier G.M."/>
            <person name="Desjardins C.A."/>
            <person name="Gallo J.E."/>
            <person name="Holder J."/>
            <person name="Sullivan T.D."/>
            <person name="Marty A.J."/>
            <person name="Carmen J.C."/>
            <person name="Chen Z."/>
            <person name="Ding L."/>
            <person name="Gujja S."/>
            <person name="Magrini V."/>
            <person name="Misas E."/>
            <person name="Mitreva M."/>
            <person name="Priest M."/>
            <person name="Saif S."/>
            <person name="Whiston E.A."/>
            <person name="Young S."/>
            <person name="Zeng Q."/>
            <person name="Goldman W.E."/>
            <person name="Mardis E.R."/>
            <person name="Taylor J.W."/>
            <person name="McEwen J.G."/>
            <person name="Clay O.K."/>
            <person name="Klein B.S."/>
            <person name="Cuomo C.A."/>
        </authorList>
    </citation>
    <scope>NUCLEOTIDE SEQUENCE [LARGE SCALE GENOMIC DNA]</scope>
    <source>
        <strain evidence="4">UAMH 139</strain>
    </source>
</reference>
<dbReference type="EMBL" id="LDEV01001214">
    <property type="protein sequence ID" value="KLJ12026.1"/>
    <property type="molecule type" value="Genomic_DNA"/>
</dbReference>
<name>A0A0H1BS90_9EURO</name>
<comment type="similarity">
    <text evidence="1">Belongs to the MT-A70-like family.</text>
</comment>
<dbReference type="GO" id="GO:0032259">
    <property type="term" value="P:methylation"/>
    <property type="evidence" value="ECO:0007669"/>
    <property type="project" value="InterPro"/>
</dbReference>
<comment type="caution">
    <text evidence="3">The sequence shown here is derived from an EMBL/GenBank/DDBJ whole genome shotgun (WGS) entry which is preliminary data.</text>
</comment>
<dbReference type="OrthoDB" id="61116at2759"/>
<dbReference type="Pfam" id="PF05063">
    <property type="entry name" value="MT-A70"/>
    <property type="match status" value="1"/>
</dbReference>
<evidence type="ECO:0000256" key="2">
    <source>
        <dbReference type="SAM" id="MobiDB-lite"/>
    </source>
</evidence>
<gene>
    <name evidence="3" type="ORF">EMPG_12861</name>
</gene>
<evidence type="ECO:0008006" key="5">
    <source>
        <dbReference type="Google" id="ProtNLM"/>
    </source>
</evidence>
<dbReference type="InterPro" id="IPR002052">
    <property type="entry name" value="DNA_methylase_N6_adenine_CS"/>
</dbReference>
<dbReference type="PANTHER" id="PTHR12829:SF4">
    <property type="entry name" value="N(6)-ADENINE-SPECIFIC METHYLTRANSFERASE METTL4"/>
    <property type="match status" value="1"/>
</dbReference>
<accession>A0A0H1BS90</accession>
<dbReference type="PANTHER" id="PTHR12829">
    <property type="entry name" value="N6-ADENOSINE-METHYLTRANSFERASE"/>
    <property type="match status" value="1"/>
</dbReference>
<proteinExistence type="inferred from homology"/>
<dbReference type="STRING" id="2060906.A0A0H1BS90"/>
<protein>
    <recommendedName>
        <fullName evidence="5">MT-A70-domain-containing protein</fullName>
    </recommendedName>
</protein>
<feature type="region of interest" description="Disordered" evidence="2">
    <location>
        <begin position="141"/>
        <end position="182"/>
    </location>
</feature>
<keyword evidence="4" id="KW-1185">Reference proteome</keyword>
<dbReference type="AlphaFoldDB" id="A0A0H1BS90"/>
<dbReference type="GO" id="GO:0003676">
    <property type="term" value="F:nucleic acid binding"/>
    <property type="evidence" value="ECO:0007669"/>
    <property type="project" value="InterPro"/>
</dbReference>
<dbReference type="PROSITE" id="PS00092">
    <property type="entry name" value="N6_MTASE"/>
    <property type="match status" value="1"/>
</dbReference>
<dbReference type="Proteomes" id="UP000053573">
    <property type="component" value="Unassembled WGS sequence"/>
</dbReference>
<organism evidence="3 4">
    <name type="scientific">Blastomyces silverae</name>
    <dbReference type="NCBI Taxonomy" id="2060906"/>
    <lineage>
        <taxon>Eukaryota</taxon>
        <taxon>Fungi</taxon>
        <taxon>Dikarya</taxon>
        <taxon>Ascomycota</taxon>
        <taxon>Pezizomycotina</taxon>
        <taxon>Eurotiomycetes</taxon>
        <taxon>Eurotiomycetidae</taxon>
        <taxon>Onygenales</taxon>
        <taxon>Ajellomycetaceae</taxon>
        <taxon>Blastomyces</taxon>
    </lineage>
</organism>
<evidence type="ECO:0000256" key="1">
    <source>
        <dbReference type="PROSITE-ProRule" id="PRU00489"/>
    </source>
</evidence>